<protein>
    <submittedName>
        <fullName evidence="1">Vascular endothelial growth factor</fullName>
    </submittedName>
</protein>
<evidence type="ECO:0000313" key="2">
    <source>
        <dbReference type="RGD" id="619991"/>
    </source>
</evidence>
<dbReference type="EMBL" id="AY033505">
    <property type="protein sequence ID" value="AAL07525.1"/>
    <property type="molecule type" value="mRNA"/>
</dbReference>
<proteinExistence type="evidence at transcript level"/>
<name>Q91ZE2_RAT</name>
<gene>
    <name evidence="2" type="primary">Vegfa</name>
    <name evidence="1" type="synonym">VEGF</name>
    <name evidence="2" type="synonym">Vegf</name>
</gene>
<evidence type="ECO:0000313" key="1">
    <source>
        <dbReference type="EMBL" id="AAL07525.1"/>
    </source>
</evidence>
<reference evidence="1" key="1">
    <citation type="journal article" date="2008" name="J. Cell. Physiol.">
        <title>Adenoviral expression of vascular endothelial growth factor splice variants differentially regulate bone marrow-derived mesenchymal stem cells.</title>
        <authorList>
            <person name="Lin H."/>
            <person name="Shabbir A."/>
            <person name="Molnar M."/>
            <person name="Yang J."/>
            <person name="Marion S."/>
            <person name="Canty J.M.Jr."/>
            <person name="Lee T."/>
        </authorList>
    </citation>
    <scope>NUCLEOTIDE SEQUENCE</scope>
    <source>
        <strain evidence="1">Sprague-Dawley</strain>
    </source>
</reference>
<dbReference type="Bgee" id="ENSRNOG00000019598">
    <property type="expression patterns" value="Expressed in lung and 20 other cell types or tissues"/>
</dbReference>
<dbReference type="HOGENOM" id="CLU_3423251_0_0_1"/>
<organism evidence="1">
    <name type="scientific">Rattus norvegicus</name>
    <name type="common">Rat</name>
    <dbReference type="NCBI Taxonomy" id="10116"/>
    <lineage>
        <taxon>Eukaryota</taxon>
        <taxon>Metazoa</taxon>
        <taxon>Chordata</taxon>
        <taxon>Craniata</taxon>
        <taxon>Vertebrata</taxon>
        <taxon>Euteleostomi</taxon>
        <taxon>Mammalia</taxon>
        <taxon>Eutheria</taxon>
        <taxon>Euarchontoglires</taxon>
        <taxon>Glires</taxon>
        <taxon>Rodentia</taxon>
        <taxon>Myomorpha</taxon>
        <taxon>Muroidea</taxon>
        <taxon>Muridae</taxon>
        <taxon>Murinae</taxon>
        <taxon>Rattus</taxon>
    </lineage>
</organism>
<dbReference type="GO" id="GO:0120162">
    <property type="term" value="P:positive regulation of cold-induced thermogenesis"/>
    <property type="evidence" value="ECO:0000250"/>
    <property type="project" value="YuBioLab"/>
</dbReference>
<dbReference type="RGD" id="619991">
    <property type="gene designation" value="Vegfa"/>
</dbReference>
<dbReference type="ExpressionAtlas" id="Q91ZE2">
    <property type="expression patterns" value="baseline and differential"/>
</dbReference>
<dbReference type="AlphaFoldDB" id="Q91ZE2"/>
<accession>Q91ZE2</accession>
<sequence length="23" mass="2838">MNFLLSWVHWTLALLLYLHHAKM</sequence>